<dbReference type="InterPro" id="IPR033480">
    <property type="entry name" value="sCache_2"/>
</dbReference>
<evidence type="ECO:0000313" key="13">
    <source>
        <dbReference type="Proteomes" id="UP000186074"/>
    </source>
</evidence>
<dbReference type="SMART" id="SM00086">
    <property type="entry name" value="PAC"/>
    <property type="match status" value="2"/>
</dbReference>
<dbReference type="InterPro" id="IPR004358">
    <property type="entry name" value="Sig_transdc_His_kin-like_C"/>
</dbReference>
<keyword evidence="5" id="KW-0597">Phosphoprotein</keyword>
<evidence type="ECO:0000256" key="2">
    <source>
        <dbReference type="ARBA" id="ARBA00004651"/>
    </source>
</evidence>
<evidence type="ECO:0000256" key="3">
    <source>
        <dbReference type="ARBA" id="ARBA00012438"/>
    </source>
</evidence>
<dbReference type="Gene3D" id="3.30.565.10">
    <property type="entry name" value="Histidine kinase-like ATPase, C-terminal domain"/>
    <property type="match status" value="1"/>
</dbReference>
<accession>A0A1P8KKB2</accession>
<evidence type="ECO:0000256" key="7">
    <source>
        <dbReference type="ARBA" id="ARBA00022989"/>
    </source>
</evidence>
<evidence type="ECO:0000256" key="5">
    <source>
        <dbReference type="ARBA" id="ARBA00022553"/>
    </source>
</evidence>
<dbReference type="InterPro" id="IPR036890">
    <property type="entry name" value="HATPase_C_sf"/>
</dbReference>
<keyword evidence="4" id="KW-1003">Cell membrane</keyword>
<feature type="domain" description="Histidine kinase" evidence="10">
    <location>
        <begin position="662"/>
        <end position="884"/>
    </location>
</feature>
<dbReference type="GO" id="GO:0000155">
    <property type="term" value="F:phosphorelay sensor kinase activity"/>
    <property type="evidence" value="ECO:0007669"/>
    <property type="project" value="InterPro"/>
</dbReference>
<dbReference type="EC" id="2.7.13.3" evidence="3"/>
<feature type="transmembrane region" description="Helical" evidence="9">
    <location>
        <begin position="354"/>
        <end position="376"/>
    </location>
</feature>
<dbReference type="STRING" id="1850254.LPB137_03710"/>
<dbReference type="GO" id="GO:0005886">
    <property type="term" value="C:plasma membrane"/>
    <property type="evidence" value="ECO:0007669"/>
    <property type="project" value="UniProtKB-SubCell"/>
</dbReference>
<dbReference type="CDD" id="cd00082">
    <property type="entry name" value="HisKA"/>
    <property type="match status" value="1"/>
</dbReference>
<dbReference type="InterPro" id="IPR003661">
    <property type="entry name" value="HisK_dim/P_dom"/>
</dbReference>
<dbReference type="Gene3D" id="2.10.70.100">
    <property type="match status" value="1"/>
</dbReference>
<evidence type="ECO:0000259" key="11">
    <source>
        <dbReference type="PROSITE" id="PS50113"/>
    </source>
</evidence>
<dbReference type="CDD" id="cd00130">
    <property type="entry name" value="PAS"/>
    <property type="match status" value="1"/>
</dbReference>
<dbReference type="InterPro" id="IPR000700">
    <property type="entry name" value="PAS-assoc_C"/>
</dbReference>
<feature type="transmembrane region" description="Helical" evidence="9">
    <location>
        <begin position="7"/>
        <end position="32"/>
    </location>
</feature>
<dbReference type="InterPro" id="IPR000014">
    <property type="entry name" value="PAS"/>
</dbReference>
<dbReference type="InterPro" id="IPR035965">
    <property type="entry name" value="PAS-like_dom_sf"/>
</dbReference>
<dbReference type="SMART" id="SM00387">
    <property type="entry name" value="HATPase_c"/>
    <property type="match status" value="1"/>
</dbReference>
<evidence type="ECO:0000256" key="9">
    <source>
        <dbReference type="SAM" id="Phobius"/>
    </source>
</evidence>
<evidence type="ECO:0000256" key="1">
    <source>
        <dbReference type="ARBA" id="ARBA00000085"/>
    </source>
</evidence>
<dbReference type="Pfam" id="PF08447">
    <property type="entry name" value="PAS_3"/>
    <property type="match status" value="1"/>
</dbReference>
<organism evidence="12 13">
    <name type="scientific">Poseidonibacter parvus</name>
    <dbReference type="NCBI Taxonomy" id="1850254"/>
    <lineage>
        <taxon>Bacteria</taxon>
        <taxon>Pseudomonadati</taxon>
        <taxon>Campylobacterota</taxon>
        <taxon>Epsilonproteobacteria</taxon>
        <taxon>Campylobacterales</taxon>
        <taxon>Arcobacteraceae</taxon>
        <taxon>Poseidonibacter</taxon>
    </lineage>
</organism>
<keyword evidence="8 9" id="KW-0472">Membrane</keyword>
<dbReference type="InterPro" id="IPR013655">
    <property type="entry name" value="PAS_fold_3"/>
</dbReference>
<evidence type="ECO:0000259" key="10">
    <source>
        <dbReference type="PROSITE" id="PS50109"/>
    </source>
</evidence>
<dbReference type="Pfam" id="PF08269">
    <property type="entry name" value="dCache_2"/>
    <property type="match status" value="1"/>
</dbReference>
<dbReference type="InterPro" id="IPR003594">
    <property type="entry name" value="HATPase_dom"/>
</dbReference>
<keyword evidence="13" id="KW-1185">Reference proteome</keyword>
<feature type="domain" description="PAC" evidence="11">
    <location>
        <begin position="589"/>
        <end position="642"/>
    </location>
</feature>
<dbReference type="AlphaFoldDB" id="A0A1P8KKB2"/>
<keyword evidence="6 9" id="KW-0812">Transmembrane</keyword>
<dbReference type="Pfam" id="PF02518">
    <property type="entry name" value="HATPase_c"/>
    <property type="match status" value="1"/>
</dbReference>
<dbReference type="SUPFAM" id="SSF55874">
    <property type="entry name" value="ATPase domain of HSP90 chaperone/DNA topoisomerase II/histidine kinase"/>
    <property type="match status" value="1"/>
</dbReference>
<dbReference type="PANTHER" id="PTHR43065">
    <property type="entry name" value="SENSOR HISTIDINE KINASE"/>
    <property type="match status" value="1"/>
</dbReference>
<dbReference type="NCBIfam" id="TIGR00229">
    <property type="entry name" value="sensory_box"/>
    <property type="match status" value="1"/>
</dbReference>
<proteinExistence type="predicted"/>
<evidence type="ECO:0000256" key="4">
    <source>
        <dbReference type="ARBA" id="ARBA00022475"/>
    </source>
</evidence>
<comment type="subcellular location">
    <subcellularLocation>
        <location evidence="2">Cell membrane</location>
        <topology evidence="2">Multi-pass membrane protein</topology>
    </subcellularLocation>
</comment>
<dbReference type="SMART" id="SM01049">
    <property type="entry name" value="Cache_2"/>
    <property type="match status" value="1"/>
</dbReference>
<dbReference type="InterPro" id="IPR005467">
    <property type="entry name" value="His_kinase_dom"/>
</dbReference>
<dbReference type="PRINTS" id="PR00344">
    <property type="entry name" value="BCTRLSENSOR"/>
</dbReference>
<evidence type="ECO:0000256" key="8">
    <source>
        <dbReference type="ARBA" id="ARBA00023136"/>
    </source>
</evidence>
<dbReference type="SUPFAM" id="SSF55785">
    <property type="entry name" value="PYP-like sensor domain (PAS domain)"/>
    <property type="match status" value="2"/>
</dbReference>
<dbReference type="SUPFAM" id="SSF47384">
    <property type="entry name" value="Homodimeric domain of signal transducing histidine kinase"/>
    <property type="match status" value="1"/>
</dbReference>
<evidence type="ECO:0000313" key="12">
    <source>
        <dbReference type="EMBL" id="APW65003.1"/>
    </source>
</evidence>
<dbReference type="EMBL" id="CP019070">
    <property type="protein sequence ID" value="APW65003.1"/>
    <property type="molecule type" value="Genomic_DNA"/>
</dbReference>
<keyword evidence="7 9" id="KW-1133">Transmembrane helix</keyword>
<dbReference type="PROSITE" id="PS50109">
    <property type="entry name" value="HIS_KIN"/>
    <property type="match status" value="1"/>
</dbReference>
<gene>
    <name evidence="12" type="ORF">LPB137_03710</name>
</gene>
<dbReference type="SMART" id="SM00388">
    <property type="entry name" value="HisKA"/>
    <property type="match status" value="1"/>
</dbReference>
<comment type="catalytic activity">
    <reaction evidence="1">
        <text>ATP + protein L-histidine = ADP + protein N-phospho-L-histidine.</text>
        <dbReference type="EC" id="2.7.13.3"/>
    </reaction>
</comment>
<sequence length="884" mass="103555">MENQVKSLLLIIKIFPAFTVLLMSFIIIVVLINEEKIEIQEQKNNIEKQFMFSEKKRIKSNIDIIYTYAKLLQSTSEKELQKDLKYRINNIHNLMLNIYIKNKDKKSKAEIIKQIKDAVDPLRFDNGNGYFSIHTIEGINILHPIIKKYEGTSVLNRKDAKGSYSVQKAINIAKTKGEGFFNWYSLKPNIDSREFEKIGIVKSFEPYDLIITTGTFKDSFQNSLKKKMLNYISNLKYKNDAYPFVINFKGDILYHPSKKVLNANIFDEKRFSHISNMFKKLITERGDDIEDYLYIKPKVLENKETKETKITYSKRIDDWQWIILTSFKLSNANNFIRNMKNIEEERYSKYKKEVIFYGLIAIFFFLFFSYFVTKLLEKKFLKYKKDSETQNEKLITLKAQLDNAINIAHLGIWEWDAIKNITIWSDINYEIYGIKKGTPLNIEFIESLVLEEDLDFHRKVVGKCLEDKKAVTFEYRIKKDNEIRILLVICDTIVENDTVVKLFGVVQDITEIRKQENDLLNAQKISKIGHYDFDIEKNVFTSSFVLDDIWGINKEFKRSFDTWLELVFEDDKEMMLNYFKTIVANKTDFDKEYRVINQKTKEIKWVHGLGVMIFDDKNIPLRMFGTIQDITKIKELELDKIQKDKLLSQQSKMAAMGEMLGNIAHQWRQPLSTISTASTGAKLQKEMDILSDEQLIESLTMINDSAQYLSQTIEDFRGFFNPNNNKINEFDILDTFNKTLKLLNAQLISKDIEIIQDIKSLKLSSIENELIQVLINVINNARDALLINQEEKRLVFISTYRKNKTIYIEILDNAKGIKEDIIDRIFEPYFTTKYKSQGTGIGLYMSQDIVKNHLNGEISVCNKNFTYKDIDCVGAKFTIEMPIS</sequence>
<dbReference type="InterPro" id="IPR004010">
    <property type="entry name" value="Double_Cache_2"/>
</dbReference>
<evidence type="ECO:0000256" key="6">
    <source>
        <dbReference type="ARBA" id="ARBA00022692"/>
    </source>
</evidence>
<dbReference type="Gene3D" id="1.10.287.130">
    <property type="match status" value="1"/>
</dbReference>
<reference evidence="12 13" key="1">
    <citation type="submission" date="2017-01" db="EMBL/GenBank/DDBJ databases">
        <title>Genome sequencing of Arcobacter sp. LPB0137.</title>
        <authorList>
            <person name="Lee G.-W."/>
            <person name="Yi H."/>
        </authorList>
    </citation>
    <scope>NUCLEOTIDE SEQUENCE [LARGE SCALE GENOMIC DNA]</scope>
    <source>
        <strain evidence="12 13">LPB0137</strain>
    </source>
</reference>
<dbReference type="Pfam" id="PF00512">
    <property type="entry name" value="HisKA"/>
    <property type="match status" value="1"/>
</dbReference>
<dbReference type="PROSITE" id="PS50113">
    <property type="entry name" value="PAC"/>
    <property type="match status" value="1"/>
</dbReference>
<dbReference type="KEGG" id="alp:LPB137_03710"/>
<dbReference type="InterPro" id="IPR001610">
    <property type="entry name" value="PAC"/>
</dbReference>
<dbReference type="InterPro" id="IPR036097">
    <property type="entry name" value="HisK_dim/P_sf"/>
</dbReference>
<dbReference type="RefSeq" id="WP_076084525.1">
    <property type="nucleotide sequence ID" value="NZ_CP019070.1"/>
</dbReference>
<protein>
    <recommendedName>
        <fullName evidence="3">histidine kinase</fullName>
        <ecNumber evidence="3">2.7.13.3</ecNumber>
    </recommendedName>
</protein>
<dbReference type="OrthoDB" id="5348736at2"/>
<dbReference type="Gene3D" id="3.30.450.20">
    <property type="entry name" value="PAS domain"/>
    <property type="match status" value="4"/>
</dbReference>
<name>A0A1P8KKB2_9BACT</name>
<dbReference type="Proteomes" id="UP000186074">
    <property type="component" value="Chromosome"/>
</dbReference>